<dbReference type="Proteomes" id="UP001140949">
    <property type="component" value="Unassembled WGS sequence"/>
</dbReference>
<dbReference type="GO" id="GO:0017056">
    <property type="term" value="F:structural constituent of nuclear pore"/>
    <property type="evidence" value="ECO:0007669"/>
    <property type="project" value="InterPro"/>
</dbReference>
<feature type="compositionally biased region" description="Low complexity" evidence="1">
    <location>
        <begin position="1505"/>
        <end position="1521"/>
    </location>
</feature>
<feature type="compositionally biased region" description="Polar residues" evidence="1">
    <location>
        <begin position="1370"/>
        <end position="1383"/>
    </location>
</feature>
<dbReference type="SUPFAM" id="SSF117289">
    <property type="entry name" value="Nucleoporin domain"/>
    <property type="match status" value="1"/>
</dbReference>
<dbReference type="PANTHER" id="PTHR34418:SF3">
    <property type="entry name" value="NUCLEAR PORE COMPLEX PROTEIN NUP214"/>
    <property type="match status" value="1"/>
</dbReference>
<dbReference type="GO" id="GO:0006405">
    <property type="term" value="P:RNA export from nucleus"/>
    <property type="evidence" value="ECO:0007669"/>
    <property type="project" value="InterPro"/>
</dbReference>
<evidence type="ECO:0000256" key="1">
    <source>
        <dbReference type="SAM" id="MobiDB-lite"/>
    </source>
</evidence>
<keyword evidence="3" id="KW-1185">Reference proteome</keyword>
<evidence type="ECO:0000313" key="2">
    <source>
        <dbReference type="EMBL" id="KAJ6832436.1"/>
    </source>
</evidence>
<feature type="region of interest" description="Disordered" evidence="1">
    <location>
        <begin position="1035"/>
        <end position="1064"/>
    </location>
</feature>
<feature type="region of interest" description="Disordered" evidence="1">
    <location>
        <begin position="1846"/>
        <end position="1866"/>
    </location>
</feature>
<feature type="compositionally biased region" description="Polar residues" evidence="1">
    <location>
        <begin position="740"/>
        <end position="761"/>
    </location>
</feature>
<feature type="compositionally biased region" description="Polar residues" evidence="1">
    <location>
        <begin position="1546"/>
        <end position="1593"/>
    </location>
</feature>
<feature type="region of interest" description="Disordered" evidence="1">
    <location>
        <begin position="958"/>
        <end position="978"/>
    </location>
</feature>
<reference evidence="2" key="1">
    <citation type="journal article" date="2023" name="GigaByte">
        <title>Genome assembly of the bearded iris, Iris pallida Lam.</title>
        <authorList>
            <person name="Bruccoleri R.E."/>
            <person name="Oakeley E.J."/>
            <person name="Faust A.M.E."/>
            <person name="Altorfer M."/>
            <person name="Dessus-Babus S."/>
            <person name="Burckhardt D."/>
            <person name="Oertli M."/>
            <person name="Naumann U."/>
            <person name="Petersen F."/>
            <person name="Wong J."/>
        </authorList>
    </citation>
    <scope>NUCLEOTIDE SEQUENCE</scope>
    <source>
        <strain evidence="2">GSM-AAB239-AS_SAM_17_03QT</strain>
    </source>
</reference>
<feature type="region of interest" description="Disordered" evidence="1">
    <location>
        <begin position="1428"/>
        <end position="1474"/>
    </location>
</feature>
<dbReference type="InterPro" id="IPR044694">
    <property type="entry name" value="NUP214"/>
</dbReference>
<protein>
    <submittedName>
        <fullName evidence="2">Nuclear pore complex protein NUP214</fullName>
    </submittedName>
</protein>
<comment type="caution">
    <text evidence="2">The sequence shown here is derived from an EMBL/GenBank/DDBJ whole genome shotgun (WGS) entry which is preliminary data.</text>
</comment>
<feature type="region of interest" description="Disordered" evidence="1">
    <location>
        <begin position="727"/>
        <end position="761"/>
    </location>
</feature>
<feature type="compositionally biased region" description="Low complexity" evidence="1">
    <location>
        <begin position="1441"/>
        <end position="1462"/>
    </location>
</feature>
<organism evidence="2 3">
    <name type="scientific">Iris pallida</name>
    <name type="common">Sweet iris</name>
    <dbReference type="NCBI Taxonomy" id="29817"/>
    <lineage>
        <taxon>Eukaryota</taxon>
        <taxon>Viridiplantae</taxon>
        <taxon>Streptophyta</taxon>
        <taxon>Embryophyta</taxon>
        <taxon>Tracheophyta</taxon>
        <taxon>Spermatophyta</taxon>
        <taxon>Magnoliopsida</taxon>
        <taxon>Liliopsida</taxon>
        <taxon>Asparagales</taxon>
        <taxon>Iridaceae</taxon>
        <taxon>Iridoideae</taxon>
        <taxon>Irideae</taxon>
        <taxon>Iris</taxon>
    </lineage>
</organism>
<evidence type="ECO:0000313" key="3">
    <source>
        <dbReference type="Proteomes" id="UP001140949"/>
    </source>
</evidence>
<gene>
    <name evidence="2" type="ORF">M6B38_344495</name>
</gene>
<reference evidence="2" key="2">
    <citation type="submission" date="2023-04" db="EMBL/GenBank/DDBJ databases">
        <authorList>
            <person name="Bruccoleri R.E."/>
            <person name="Oakeley E.J."/>
            <person name="Faust A.-M."/>
            <person name="Dessus-Babus S."/>
            <person name="Altorfer M."/>
            <person name="Burckhardt D."/>
            <person name="Oertli M."/>
            <person name="Naumann U."/>
            <person name="Petersen F."/>
            <person name="Wong J."/>
        </authorList>
    </citation>
    <scope>NUCLEOTIDE SEQUENCE</scope>
    <source>
        <strain evidence="2">GSM-AAB239-AS_SAM_17_03QT</strain>
        <tissue evidence="2">Leaf</tissue>
    </source>
</reference>
<feature type="region of interest" description="Disordered" evidence="1">
    <location>
        <begin position="1291"/>
        <end position="1314"/>
    </location>
</feature>
<feature type="compositionally biased region" description="Low complexity" evidence="1">
    <location>
        <begin position="1338"/>
        <end position="1361"/>
    </location>
</feature>
<sequence>MAETNPFPLQEEIEGDRDGTSDFVFVRIGESLPLKPGASAFDPNDPPSQPLAVSGWRRILFLAHSEGFLVARTKDVIGAAKELKESGKGASVEGASVADVRIGRVSILAVPEDESTLAAVVGGEVRFYSVPKLLDKEQEPLFSCSLNGSYTIKDFRWQKTIGKSFLVLSSHGSLYYGSLDTHLKDVSDNVDAADWSVEGDFVAIARKNTIRILSSNFDEQFSMSLLFQTWLTDLDSECSIKVDSIKWVRDDSIIIGCLRVNEDGNEEGYLVQVITSGEHKFSEFSCKPVVYSFPDPFDGIMDDILPVGGGPYLLSSYLDCWEVTLASNRKAVDQHVLLLKWSVDDNRRVVFLEFKNDKYTPKIDLQENGDDNTILGFSVDRFSLYEKVTIKVDSDMKELSPRCILLCLTIEGKLIMYHAARLSEPSDMHQPSPASLGDPFTQNSFTVELPETTTRLELVDNAISDSKLKEISKVGSSANKDQSEVWRGNIFPGNKKEADGPQLNLTDQVTKFIFPGNKKEADGPQLNLTDQVTKFDKSSAESTSLQPPRLVLRNEVKSGTQMHKMSSAQISKEGPNAYKGPSGIQRENILYGNKQEADGIQLGLLTGQVADKSSAELSNLQVSGSLLKGEGTPGTQTLGKSFADKGLSSIASDDASSRHASTEVTRKTGEVSKVVVGSTSISGASFGPQSTRNLFGADGFNGKHSVIASGSSVLNIAQDSSFLSECQSTGQLPRAKNSNRDQQSFTFSSNKAPQNEGHTSSLTRLGNVVNAIHGSPISAQEGSFLRKSQYPVAQPLLENIRASSSPQMLDSEPKLSKQFYNVKDMTEELDKLLSFIEREGGSRDVCTVFQKKSLLALENGLENLSEISRICRKNTEEQLMKIQQLQNKELQVSARQIYMKGLVQQASNGKYWDIWKQQKLSHEFEVKRQHIVDLQQNLTNHLIELERHFNNLEINRFGESGRVPTGRRGSQSPLQPSRQIQSFHSVYNTLNSQLAAAEHLSECLATQMSVLNINSPPVKRQSFAKELFDSIGLPHEASDFHSPDSKTLGPTPDSIERTSASSNAIEKYQRKYKSSALKSFEPETARRRRDSLGRSWATFEPPKTTVKRIAQEERFRVGADEPFRKAKEAFDSQLEAYVIQQKTNATPASYSSGFSLKEGIQENQVSKSMSNSVFRWAKDVPDLYQTPGSNIRPNKTMQNVSSQMSLSMAPSSTFGVPQSNSKVLFGSPDISGIGSTSMGVHSSSVAKNVASFAPTPSMFASSMSARMTRPAAEAKDQASKNLNLKMGESVHVTSAPRSLKQLTEKPKNSFATTNESNITSFSSIPSLSAGMFGDTAQSTKSTIQSKSTKSASTTPAHTKAAVSTPKVSVPLSNSATSAGASSIQPLSAVSNSTIAFVNSSISTQAAGVDNLTSAISASASDSNQSLLSSSLKLSQPQKPLTSMSAPSLKSTSSLSVTSGRSSPGTKPEGETNQVASISSITSTVSSYSLSTSSFQSSESPIFSFSTYSTSSSAPQSPSLLSNKVNSRSEQTPPVAPASESTKSEPAKSQSPVTGKDSSLPPTNIGSVSLATSSFQSEMPYSGTPNFSSPNTVKDQGLDAISSQEDEMEEEAPDVTTNVSLGSFGGFGLGSTPPSSAPKSNPFGGSFLTSASSTASSVLTSPVSPGQLFRPATFSLPSAQPVQTSQPVNSGAFSSGSGGGFSGFGQPAQLGVGQQVLGSVLGGFGQSRQLGASMPGGGSSGGGFSPAANSGGFGSAGGFTSIGSSGGGFAAQGGFAGATAGGGFAGAAAGGGFAAAATGGGFAAAATGGGFAAASPAAGGFAGAGTSGGFTSGGFGAFGSGTQGGGFSSFSSGAGKPPPQLLTQMRK</sequence>
<feature type="compositionally biased region" description="Polar residues" evidence="1">
    <location>
        <begin position="1522"/>
        <end position="1531"/>
    </location>
</feature>
<proteinExistence type="predicted"/>
<feature type="region of interest" description="Disordered" evidence="1">
    <location>
        <begin position="1338"/>
        <end position="1383"/>
    </location>
</feature>
<feature type="region of interest" description="Disordered" evidence="1">
    <location>
        <begin position="1505"/>
        <end position="1595"/>
    </location>
</feature>
<accession>A0AAX6GUK6</accession>
<dbReference type="PANTHER" id="PTHR34418">
    <property type="entry name" value="NUCLEAR PORE COMPLEX PROTEIN NUP214 ISOFORM X1"/>
    <property type="match status" value="1"/>
</dbReference>
<name>A0AAX6GUK6_IRIPA</name>
<feature type="compositionally biased region" description="Polar residues" evidence="1">
    <location>
        <begin position="968"/>
        <end position="978"/>
    </location>
</feature>
<dbReference type="EMBL" id="JANAVB010016192">
    <property type="protein sequence ID" value="KAJ6832436.1"/>
    <property type="molecule type" value="Genomic_DNA"/>
</dbReference>